<accession>A0ACC0R7P5</accession>
<name>A0ACC0R7P5_9HYPO</name>
<dbReference type="Proteomes" id="UP001065298">
    <property type="component" value="Chromosome 2"/>
</dbReference>
<reference evidence="1" key="1">
    <citation type="submission" date="2022-06" db="EMBL/GenBank/DDBJ databases">
        <title>Fusarium solani species complex genomes reveal bases of compartmentalisation and animal pathogenesis.</title>
        <authorList>
            <person name="Tsai I.J."/>
        </authorList>
    </citation>
    <scope>NUCLEOTIDE SEQUENCE</scope>
    <source>
        <strain evidence="1">Fu6.1</strain>
    </source>
</reference>
<keyword evidence="2" id="KW-1185">Reference proteome</keyword>
<comment type="caution">
    <text evidence="1">The sequence shown here is derived from an EMBL/GenBank/DDBJ whole genome shotgun (WGS) entry which is preliminary data.</text>
</comment>
<evidence type="ECO:0000313" key="1">
    <source>
        <dbReference type="EMBL" id="KAI8679324.1"/>
    </source>
</evidence>
<gene>
    <name evidence="1" type="ORF">NCS57_00210100</name>
</gene>
<sequence>MALAVLSFLVLALNVGFTLAATSTKQFKHWYPQYKHIWSNITKTYCAEEYNKYITGFKNHSEIDWMAGGGIYTALTQPVIECILENTSEFLKGSTTGAQILLGVMPTIVALLGPSHDEIAMLSNVGRRPLLAAGLALASPSAYFSRAFEYSDPTKILNHDENRLPQWRPSSPWAKTLVSALEYMLTAAACCNVVINTVQVSSWTVSSFASDFDFLPNLWLALGLGIHIFSGLVLRLRLQGWRFKEPPKSGEGSSDDQRVGKETNLGFLTSCSMPSREDVDKSNEKHKDKKKKKRTHNLRDSICRLATSFGEWIAYTWPRIVAILARTEFVPCASASYEVHIQTFIETKTFLFLAWSLSTLTVLHVVFGTLVFAGMLFVGIKDALSIVGRYIAAVMVTRVILILAAWVSIQPLDVCRHDAFWPEKDINAMVKVMEEQVTEDGLLKRSEIGHWRARFAEFTSAIPDRDAMSSTYEKLLRASEDCDLNPSACKK</sequence>
<protein>
    <submittedName>
        <fullName evidence="1">Uncharacterized protein</fullName>
    </submittedName>
</protein>
<proteinExistence type="predicted"/>
<evidence type="ECO:0000313" key="2">
    <source>
        <dbReference type="Proteomes" id="UP001065298"/>
    </source>
</evidence>
<organism evidence="1 2">
    <name type="scientific">Fusarium keratoplasticum</name>
    <dbReference type="NCBI Taxonomy" id="1328300"/>
    <lineage>
        <taxon>Eukaryota</taxon>
        <taxon>Fungi</taxon>
        <taxon>Dikarya</taxon>
        <taxon>Ascomycota</taxon>
        <taxon>Pezizomycotina</taxon>
        <taxon>Sordariomycetes</taxon>
        <taxon>Hypocreomycetidae</taxon>
        <taxon>Hypocreales</taxon>
        <taxon>Nectriaceae</taxon>
        <taxon>Fusarium</taxon>
        <taxon>Fusarium solani species complex</taxon>
    </lineage>
</organism>
<dbReference type="EMBL" id="CM046504">
    <property type="protein sequence ID" value="KAI8679324.1"/>
    <property type="molecule type" value="Genomic_DNA"/>
</dbReference>